<feature type="transmembrane region" description="Helical" evidence="1">
    <location>
        <begin position="136"/>
        <end position="153"/>
    </location>
</feature>
<keyword evidence="1" id="KW-0812">Transmembrane</keyword>
<dbReference type="Proteomes" id="UP000298615">
    <property type="component" value="Chromosome"/>
</dbReference>
<evidence type="ECO:0000313" key="3">
    <source>
        <dbReference type="Proteomes" id="UP000298615"/>
    </source>
</evidence>
<organism evidence="2 3">
    <name type="scientific">Vagococcus zengguangii</name>
    <dbReference type="NCBI Taxonomy" id="2571750"/>
    <lineage>
        <taxon>Bacteria</taxon>
        <taxon>Bacillati</taxon>
        <taxon>Bacillota</taxon>
        <taxon>Bacilli</taxon>
        <taxon>Lactobacillales</taxon>
        <taxon>Enterococcaceae</taxon>
        <taxon>Vagococcus</taxon>
    </lineage>
</organism>
<accession>A0A4D7CWJ9</accession>
<evidence type="ECO:0000256" key="1">
    <source>
        <dbReference type="SAM" id="Phobius"/>
    </source>
</evidence>
<feature type="transmembrane region" description="Helical" evidence="1">
    <location>
        <begin position="96"/>
        <end position="116"/>
    </location>
</feature>
<dbReference type="KEGG" id="vao:FA707_06885"/>
<reference evidence="2 3" key="1">
    <citation type="submission" date="2019-04" db="EMBL/GenBank/DDBJ databases">
        <title>Vagococcus sp. nov., isolated from faeces of yaks (Bos grunniens).</title>
        <authorList>
            <person name="Ge Y."/>
        </authorList>
    </citation>
    <scope>NUCLEOTIDE SEQUENCE [LARGE SCALE GENOMIC DNA]</scope>
    <source>
        <strain evidence="2 3">MN-17</strain>
    </source>
</reference>
<dbReference type="AlphaFoldDB" id="A0A4D7CWJ9"/>
<name>A0A4D7CWJ9_9ENTE</name>
<dbReference type="RefSeq" id="WP_136953538.1">
    <property type="nucleotide sequence ID" value="NZ_CP039712.1"/>
</dbReference>
<dbReference type="EMBL" id="CP039712">
    <property type="protein sequence ID" value="QCI86707.1"/>
    <property type="molecule type" value="Genomic_DNA"/>
</dbReference>
<sequence>MGNIPILSREKVEPIYVEAHALKRKLKNGDWVYISEGNQLLILSDEVVRKLDSPELIDEESLTGLIESGILVEQSSSIDNKVKLLQEPMSGHFKTLSLLMIICGIVAFFISVIEVFTKGFPFESTVNILFTKPLKFFLIAIPISIVSTAFHEFMHMMFSGSSNKINVNITKAVATVPMTHVWVWSRFGRVAAIMSGMSLDVVFLAVFLTVFDGGFATIGASILITRLIWQFIITKKTDINILISFITDNPFYFEDAGYGVPFLVKMVSYTSLLMMLLLWIIPIFNQFN</sequence>
<keyword evidence="1" id="KW-0472">Membrane</keyword>
<keyword evidence="1" id="KW-1133">Transmembrane helix</keyword>
<keyword evidence="3" id="KW-1185">Reference proteome</keyword>
<proteinExistence type="predicted"/>
<feature type="transmembrane region" description="Helical" evidence="1">
    <location>
        <begin position="262"/>
        <end position="284"/>
    </location>
</feature>
<protein>
    <recommendedName>
        <fullName evidence="4">M50 family metallopeptidase</fullName>
    </recommendedName>
</protein>
<evidence type="ECO:0000313" key="2">
    <source>
        <dbReference type="EMBL" id="QCI86707.1"/>
    </source>
</evidence>
<evidence type="ECO:0008006" key="4">
    <source>
        <dbReference type="Google" id="ProtNLM"/>
    </source>
</evidence>
<feature type="transmembrane region" description="Helical" evidence="1">
    <location>
        <begin position="203"/>
        <end position="229"/>
    </location>
</feature>
<gene>
    <name evidence="2" type="ORF">FA707_06885</name>
</gene>